<dbReference type="Pfam" id="PF13026">
    <property type="entry name" value="DUF3887"/>
    <property type="match status" value="1"/>
</dbReference>
<evidence type="ECO:0000259" key="2">
    <source>
        <dbReference type="Pfam" id="PF13026"/>
    </source>
</evidence>
<proteinExistence type="predicted"/>
<dbReference type="Gene3D" id="3.10.450.590">
    <property type="match status" value="1"/>
</dbReference>
<feature type="signal peptide" evidence="1">
    <location>
        <begin position="1"/>
        <end position="23"/>
    </location>
</feature>
<evidence type="ECO:0000313" key="4">
    <source>
        <dbReference type="Proteomes" id="UP000515960"/>
    </source>
</evidence>
<evidence type="ECO:0000256" key="1">
    <source>
        <dbReference type="SAM" id="SignalP"/>
    </source>
</evidence>
<feature type="domain" description="DUF3887" evidence="2">
    <location>
        <begin position="38"/>
        <end position="128"/>
    </location>
</feature>
<sequence>MKKRKLAAVLCLVVLVLSGCGQSLPEGMDKKEVTEAGEQVAELLGTGESDAVYDLFRDDVAQQLSPEDVAALVPESAGAWKEIAASEAMGRTDEDSGEEYALVMVICEFEEGRVTISAAFDREMELIGVQVG</sequence>
<name>A0A7G9B7D3_9FIRM</name>
<dbReference type="EMBL" id="CP060490">
    <property type="protein sequence ID" value="QNL45464.1"/>
    <property type="molecule type" value="Genomic_DNA"/>
</dbReference>
<reference evidence="3 4" key="1">
    <citation type="submission" date="2020-08" db="EMBL/GenBank/DDBJ databases">
        <authorList>
            <person name="Liu C."/>
            <person name="Sun Q."/>
        </authorList>
    </citation>
    <scope>NUCLEOTIDE SEQUENCE [LARGE SCALE GENOMIC DNA]</scope>
    <source>
        <strain evidence="3 4">NSJ-62</strain>
    </source>
</reference>
<accession>A0A7G9B7D3</accession>
<keyword evidence="1" id="KW-0732">Signal</keyword>
<dbReference type="KEGG" id="ohi:H8790_05530"/>
<protein>
    <submittedName>
        <fullName evidence="3">DUF3887 domain-containing protein</fullName>
    </submittedName>
</protein>
<keyword evidence="4" id="KW-1185">Reference proteome</keyword>
<gene>
    <name evidence="3" type="ORF">H8790_05530</name>
</gene>
<dbReference type="InterPro" id="IPR024981">
    <property type="entry name" value="DUF3887"/>
</dbReference>
<dbReference type="Proteomes" id="UP000515960">
    <property type="component" value="Chromosome"/>
</dbReference>
<evidence type="ECO:0000313" key="3">
    <source>
        <dbReference type="EMBL" id="QNL45464.1"/>
    </source>
</evidence>
<feature type="chain" id="PRO_5038991986" evidence="1">
    <location>
        <begin position="24"/>
        <end position="132"/>
    </location>
</feature>
<dbReference type="AlphaFoldDB" id="A0A7G9B7D3"/>
<organism evidence="3 4">
    <name type="scientific">Oscillibacter hominis</name>
    <dbReference type="NCBI Taxonomy" id="2763056"/>
    <lineage>
        <taxon>Bacteria</taxon>
        <taxon>Bacillati</taxon>
        <taxon>Bacillota</taxon>
        <taxon>Clostridia</taxon>
        <taxon>Eubacteriales</taxon>
        <taxon>Oscillospiraceae</taxon>
        <taxon>Oscillibacter</taxon>
    </lineage>
</organism>
<dbReference type="PROSITE" id="PS51257">
    <property type="entry name" value="PROKAR_LIPOPROTEIN"/>
    <property type="match status" value="1"/>
</dbReference>
<dbReference type="RefSeq" id="WP_187333896.1">
    <property type="nucleotide sequence ID" value="NZ_CP060490.1"/>
</dbReference>